<keyword evidence="3" id="KW-0949">S-adenosyl-L-methionine</keyword>
<dbReference type="SUPFAM" id="SSF46785">
    <property type="entry name" value="Winged helix' DNA-binding domain"/>
    <property type="match status" value="1"/>
</dbReference>
<evidence type="ECO:0000256" key="2">
    <source>
        <dbReference type="ARBA" id="ARBA00022679"/>
    </source>
</evidence>
<protein>
    <submittedName>
        <fullName evidence="5">O-methyltransferase</fullName>
    </submittedName>
</protein>
<reference evidence="5 6" key="1">
    <citation type="submission" date="2018-05" db="EMBL/GenBank/DDBJ databases">
        <title>Genome sequencing and assembly of the regulated plant pathogen Lachnellula willkommii and related sister species for the development of diagnostic species identification markers.</title>
        <authorList>
            <person name="Giroux E."/>
            <person name="Bilodeau G."/>
        </authorList>
    </citation>
    <scope>NUCLEOTIDE SEQUENCE [LARGE SCALE GENOMIC DNA]</scope>
    <source>
        <strain evidence="5 6">CBS 197.66</strain>
    </source>
</reference>
<name>A0A8H8UE09_9HELO</name>
<dbReference type="EMBL" id="QGMJ01000034">
    <property type="protein sequence ID" value="TVY44615.1"/>
    <property type="molecule type" value="Genomic_DNA"/>
</dbReference>
<proteinExistence type="predicted"/>
<dbReference type="Gene3D" id="1.10.10.10">
    <property type="entry name" value="Winged helix-like DNA-binding domain superfamily/Winged helix DNA-binding domain"/>
    <property type="match status" value="1"/>
</dbReference>
<dbReference type="Gene3D" id="3.40.50.150">
    <property type="entry name" value="Vaccinia Virus protein VP39"/>
    <property type="match status" value="1"/>
</dbReference>
<dbReference type="InterPro" id="IPR016461">
    <property type="entry name" value="COMT-like"/>
</dbReference>
<dbReference type="GO" id="GO:0032259">
    <property type="term" value="P:methylation"/>
    <property type="evidence" value="ECO:0007669"/>
    <property type="project" value="UniProtKB-KW"/>
</dbReference>
<gene>
    <name evidence="5" type="primary">gsfB_1</name>
    <name evidence="5" type="ORF">LSUB1_G001173</name>
</gene>
<keyword evidence="6" id="KW-1185">Reference proteome</keyword>
<accession>A0A8H8UE09</accession>
<evidence type="ECO:0000256" key="1">
    <source>
        <dbReference type="ARBA" id="ARBA00022603"/>
    </source>
</evidence>
<dbReference type="Pfam" id="PF00891">
    <property type="entry name" value="Methyltransf_2"/>
    <property type="match status" value="1"/>
</dbReference>
<evidence type="ECO:0000313" key="6">
    <source>
        <dbReference type="Proteomes" id="UP000462212"/>
    </source>
</evidence>
<dbReference type="PROSITE" id="PS51683">
    <property type="entry name" value="SAM_OMT_II"/>
    <property type="match status" value="1"/>
</dbReference>
<dbReference type="Proteomes" id="UP000462212">
    <property type="component" value="Unassembled WGS sequence"/>
</dbReference>
<sequence length="407" mass="45897">MAFKQSRIVELTKIISNNLPQPSFDVEGPGSLSLSSEMQDTREEVLNANLELQELLLGPKEVIADYQYNYFIAVQAVCQYGIASTFPVDGEKTFVDIAKACGLHEQQVRRIVRFAASHRIFKEVRKGVIVHTAFSKLLAEDTQFRDYCQIGGEDMWPSASKTVPAMLKWPGSEESNQSGFALAHDTDDSVYMYLSKHPEKAKRFASAMTVSLSGEGYDSKYVTEFGPWASIKENGTVVDIGGSNGDIMIAIAKAFPSLRFVVQDLQSQVNIAPAVPQEVAGRISMQAYDFFSPQPVHGADVYFFRWVFHNWADKYCLRILENLIPALAPNARVVLNEWCLPEPNSSANRWERRLRGMDLAMMTLQNSRERDRDDWIALFSQASKRFHLVGIQCPTGSQLSIIEFEWR</sequence>
<organism evidence="5 6">
    <name type="scientific">Lachnellula subtilissima</name>
    <dbReference type="NCBI Taxonomy" id="602034"/>
    <lineage>
        <taxon>Eukaryota</taxon>
        <taxon>Fungi</taxon>
        <taxon>Dikarya</taxon>
        <taxon>Ascomycota</taxon>
        <taxon>Pezizomycotina</taxon>
        <taxon>Leotiomycetes</taxon>
        <taxon>Helotiales</taxon>
        <taxon>Lachnaceae</taxon>
        <taxon>Lachnellula</taxon>
    </lineage>
</organism>
<dbReference type="InterPro" id="IPR036390">
    <property type="entry name" value="WH_DNA-bd_sf"/>
</dbReference>
<feature type="domain" description="O-methyltransferase C-terminal" evidence="4">
    <location>
        <begin position="190"/>
        <end position="382"/>
    </location>
</feature>
<dbReference type="PANTHER" id="PTHR43712:SF12">
    <property type="entry name" value="STERIGMATOCYSTIN 8-O-METHYLTRANSFERASE"/>
    <property type="match status" value="1"/>
</dbReference>
<dbReference type="SUPFAM" id="SSF53335">
    <property type="entry name" value="S-adenosyl-L-methionine-dependent methyltransferases"/>
    <property type="match status" value="1"/>
</dbReference>
<dbReference type="InterPro" id="IPR001077">
    <property type="entry name" value="COMT_C"/>
</dbReference>
<comment type="caution">
    <text evidence="5">The sequence shown here is derived from an EMBL/GenBank/DDBJ whole genome shotgun (WGS) entry which is preliminary data.</text>
</comment>
<evidence type="ECO:0000256" key="3">
    <source>
        <dbReference type="ARBA" id="ARBA00022691"/>
    </source>
</evidence>
<dbReference type="InterPro" id="IPR036388">
    <property type="entry name" value="WH-like_DNA-bd_sf"/>
</dbReference>
<dbReference type="GO" id="GO:0008171">
    <property type="term" value="F:O-methyltransferase activity"/>
    <property type="evidence" value="ECO:0007669"/>
    <property type="project" value="InterPro"/>
</dbReference>
<keyword evidence="2 5" id="KW-0808">Transferase</keyword>
<dbReference type="PANTHER" id="PTHR43712">
    <property type="entry name" value="PUTATIVE (AFU_ORTHOLOGUE AFUA_4G14580)-RELATED"/>
    <property type="match status" value="1"/>
</dbReference>
<dbReference type="InterPro" id="IPR029063">
    <property type="entry name" value="SAM-dependent_MTases_sf"/>
</dbReference>
<dbReference type="AlphaFoldDB" id="A0A8H8UE09"/>
<evidence type="ECO:0000259" key="4">
    <source>
        <dbReference type="Pfam" id="PF00891"/>
    </source>
</evidence>
<evidence type="ECO:0000313" key="5">
    <source>
        <dbReference type="EMBL" id="TVY44615.1"/>
    </source>
</evidence>
<dbReference type="OrthoDB" id="1606438at2759"/>
<keyword evidence="1 5" id="KW-0489">Methyltransferase</keyword>